<protein>
    <submittedName>
        <fullName evidence="1">Uncharacterized protein</fullName>
    </submittedName>
</protein>
<dbReference type="Proteomes" id="UP000322144">
    <property type="component" value="Segment"/>
</dbReference>
<organism evidence="1 2">
    <name type="scientific">Pseudomonas phage vB_PaeM_PS119XW</name>
    <dbReference type="NCBI Taxonomy" id="2601632"/>
    <lineage>
        <taxon>Viruses</taxon>
        <taxon>Duplodnaviria</taxon>
        <taxon>Heunggongvirae</taxon>
        <taxon>Uroviricota</taxon>
        <taxon>Caudoviricetes</taxon>
        <taxon>Chimalliviridae</taxon>
        <taxon>Pawinskivirus</taxon>
        <taxon>Pawinskivirus PS119XW</taxon>
    </lineage>
</organism>
<sequence>MNNQTVNALPLPTTNEVKFLLTPFNNYKLTVPPSRGHYFIGLTEVTAYINPGSMGIIVPSCDHLMGISRTSNSSGDYTEVQYMATDELVPNGARVWVDGGSIHYESDGDDARAESGIILQVTAKFLKVVEDDNL</sequence>
<name>A0A5C1K918_9CAUD</name>
<dbReference type="RefSeq" id="YP_010661012.1">
    <property type="nucleotide sequence ID" value="NC_070882.1"/>
</dbReference>
<dbReference type="EMBL" id="MN103543">
    <property type="protein sequence ID" value="QEM42001.1"/>
    <property type="molecule type" value="Genomic_DNA"/>
</dbReference>
<keyword evidence="2" id="KW-1185">Reference proteome</keyword>
<reference evidence="1 2" key="1">
    <citation type="submission" date="2019-06" db="EMBL/GenBank/DDBJ databases">
        <title>A distant relative of Phikzvirus genus phages from a therapeutic phage collection.</title>
        <authorList>
            <person name="Hejnowicz M.S."/>
            <person name="Dabrowski K."/>
            <person name="Gawor J."/>
            <person name="Weber-Dabrowska B."/>
            <person name="Gromadka R."/>
            <person name="Lobocka M.B."/>
        </authorList>
    </citation>
    <scope>NUCLEOTIDE SEQUENCE [LARGE SCALE GENOMIC DNA]</scope>
</reference>
<dbReference type="KEGG" id="vg:77937022"/>
<proteinExistence type="predicted"/>
<accession>A0A5C1K918</accession>
<evidence type="ECO:0000313" key="2">
    <source>
        <dbReference type="Proteomes" id="UP000322144"/>
    </source>
</evidence>
<evidence type="ECO:0000313" key="1">
    <source>
        <dbReference type="EMBL" id="QEM42001.1"/>
    </source>
</evidence>
<dbReference type="GeneID" id="77937022"/>